<evidence type="ECO:0000259" key="4">
    <source>
        <dbReference type="PROSITE" id="PS50943"/>
    </source>
</evidence>
<sequence>MAGNQRGLGRGLDALFKNTVEPSAASDITTLPVRSLAPNPAQPRKHFDESALQELADSIRAKGVLQPLLVRPVRGTEPQQYEIIAGERRWRASRVAGLREVPVLVRDLSDQETLAVALIENLQREDLNPVEEALAMHDLREQFSLSQEELARQLGKSRPAVANTLRLLQLPQESLDDVRSGRLTPGHARALLGVTDHTAQETLRSAIIEQSLTVRDAEAASTYWKEHGTLPDTLAHVPHRTQTPRNKAMRTKTPEVKLLQKRIADTLSLKASVSGTEQKGRVTIAFDSPDDLARLLARLGLSNH</sequence>
<dbReference type="AlphaFoldDB" id="A0A0H3A4U8"/>
<dbReference type="GO" id="GO:0045881">
    <property type="term" value="P:positive regulation of sporulation resulting in formation of a cellular spore"/>
    <property type="evidence" value="ECO:0007669"/>
    <property type="project" value="TreeGrafter"/>
</dbReference>
<proteinExistence type="inferred from homology"/>
<dbReference type="InterPro" id="IPR036086">
    <property type="entry name" value="ParB/Sulfiredoxin_sf"/>
</dbReference>
<dbReference type="InterPro" id="IPR003115">
    <property type="entry name" value="ParB_N"/>
</dbReference>
<dbReference type="SUPFAM" id="SSF110849">
    <property type="entry name" value="ParB/Sulfiredoxin"/>
    <property type="match status" value="1"/>
</dbReference>
<dbReference type="RefSeq" id="WP_011791340.1">
    <property type="nucleotide sequence ID" value="NC_008751.1"/>
</dbReference>
<dbReference type="GO" id="GO:0007059">
    <property type="term" value="P:chromosome segregation"/>
    <property type="evidence" value="ECO:0007669"/>
    <property type="project" value="UniProtKB-KW"/>
</dbReference>
<evidence type="ECO:0000256" key="3">
    <source>
        <dbReference type="ARBA" id="ARBA00023125"/>
    </source>
</evidence>
<dbReference type="NCBIfam" id="TIGR00180">
    <property type="entry name" value="parB_part"/>
    <property type="match status" value="1"/>
</dbReference>
<dbReference type="PANTHER" id="PTHR33375">
    <property type="entry name" value="CHROMOSOME-PARTITIONING PROTEIN PARB-RELATED"/>
    <property type="match status" value="1"/>
</dbReference>
<evidence type="ECO:0000313" key="5">
    <source>
        <dbReference type="EMBL" id="ABM27059.1"/>
    </source>
</evidence>
<evidence type="ECO:0000313" key="6">
    <source>
        <dbReference type="Proteomes" id="UP000009173"/>
    </source>
</evidence>
<keyword evidence="3 5" id="KW-0238">DNA-binding</keyword>
<dbReference type="EMBL" id="CP000527">
    <property type="protein sequence ID" value="ABM27059.1"/>
    <property type="molecule type" value="Genomic_DNA"/>
</dbReference>
<dbReference type="InterPro" id="IPR004437">
    <property type="entry name" value="ParB/RepB/Spo0J"/>
</dbReference>
<feature type="domain" description="HTH cro/C1-type" evidence="4">
    <location>
        <begin position="136"/>
        <end position="163"/>
    </location>
</feature>
<accession>A0A0H3A4U8</accession>
<dbReference type="SUPFAM" id="SSF109709">
    <property type="entry name" value="KorB DNA-binding domain-like"/>
    <property type="match status" value="1"/>
</dbReference>
<gene>
    <name evidence="5" type="ordered locus">Dvul_0035</name>
</gene>
<evidence type="ECO:0000256" key="2">
    <source>
        <dbReference type="ARBA" id="ARBA00022829"/>
    </source>
</evidence>
<name>A0A0H3A4U8_NITV4</name>
<protein>
    <submittedName>
        <fullName evidence="5">Chromosome segregation DNA-binding protein</fullName>
    </submittedName>
</protein>
<comment type="similarity">
    <text evidence="1">Belongs to the ParB family.</text>
</comment>
<dbReference type="Gene3D" id="3.90.1530.30">
    <property type="match status" value="1"/>
</dbReference>
<dbReference type="InterPro" id="IPR057240">
    <property type="entry name" value="ParB_dimer_C"/>
</dbReference>
<dbReference type="InterPro" id="IPR041468">
    <property type="entry name" value="HTH_ParB/Spo0J"/>
</dbReference>
<dbReference type="Gene3D" id="1.10.10.2830">
    <property type="match status" value="1"/>
</dbReference>
<dbReference type="FunFam" id="1.10.10.2830:FF:000001">
    <property type="entry name" value="Chromosome partitioning protein ParB"/>
    <property type="match status" value="1"/>
</dbReference>
<dbReference type="CDD" id="cd16393">
    <property type="entry name" value="SPO0J_N"/>
    <property type="match status" value="1"/>
</dbReference>
<organism evidence="5 6">
    <name type="scientific">Nitratidesulfovibrio vulgaris (strain DP4)</name>
    <name type="common">Desulfovibrio vulgaris</name>
    <dbReference type="NCBI Taxonomy" id="391774"/>
    <lineage>
        <taxon>Bacteria</taxon>
        <taxon>Pseudomonadati</taxon>
        <taxon>Thermodesulfobacteriota</taxon>
        <taxon>Desulfovibrionia</taxon>
        <taxon>Desulfovibrionales</taxon>
        <taxon>Desulfovibrionaceae</taxon>
        <taxon>Nitratidesulfovibrio</taxon>
    </lineage>
</organism>
<dbReference type="FunFam" id="3.90.1530.30:FF:000001">
    <property type="entry name" value="Chromosome partitioning protein ParB"/>
    <property type="match status" value="1"/>
</dbReference>
<dbReference type="Pfam" id="PF23552">
    <property type="entry name" value="ParB_C"/>
    <property type="match status" value="1"/>
</dbReference>
<dbReference type="KEGG" id="dvl:Dvul_0035"/>
<dbReference type="Pfam" id="PF02195">
    <property type="entry name" value="ParB_N"/>
    <property type="match status" value="1"/>
</dbReference>
<reference evidence="6" key="1">
    <citation type="journal article" date="2009" name="Environ. Microbiol.">
        <title>Contribution of mobile genetic elements to Desulfovibrio vulgaris genome plasticity.</title>
        <authorList>
            <person name="Walker C.B."/>
            <person name="Stolyar S."/>
            <person name="Chivian D."/>
            <person name="Pinel N."/>
            <person name="Gabster J.A."/>
            <person name="Dehal P.S."/>
            <person name="He Z."/>
            <person name="Yang Z.K."/>
            <person name="Yen H.C."/>
            <person name="Zhou J."/>
            <person name="Wall J.D."/>
            <person name="Hazen T.C."/>
            <person name="Arkin A.P."/>
            <person name="Stahl D.A."/>
        </authorList>
    </citation>
    <scope>NUCLEOTIDE SEQUENCE [LARGE SCALE GENOMIC DNA]</scope>
    <source>
        <strain evidence="6">DP4</strain>
    </source>
</reference>
<dbReference type="InterPro" id="IPR050336">
    <property type="entry name" value="Chromosome_partition/occlusion"/>
</dbReference>
<dbReference type="Pfam" id="PF17762">
    <property type="entry name" value="HTH_ParB"/>
    <property type="match status" value="1"/>
</dbReference>
<dbReference type="SMART" id="SM00470">
    <property type="entry name" value="ParB"/>
    <property type="match status" value="1"/>
</dbReference>
<evidence type="ECO:0000256" key="1">
    <source>
        <dbReference type="ARBA" id="ARBA00006295"/>
    </source>
</evidence>
<dbReference type="PANTHER" id="PTHR33375:SF1">
    <property type="entry name" value="CHROMOSOME-PARTITIONING PROTEIN PARB-RELATED"/>
    <property type="match status" value="1"/>
</dbReference>
<dbReference type="PROSITE" id="PS50943">
    <property type="entry name" value="HTH_CROC1"/>
    <property type="match status" value="1"/>
</dbReference>
<dbReference type="Proteomes" id="UP000009173">
    <property type="component" value="Chromosome"/>
</dbReference>
<dbReference type="GO" id="GO:0003677">
    <property type="term" value="F:DNA binding"/>
    <property type="evidence" value="ECO:0007669"/>
    <property type="project" value="UniProtKB-KW"/>
</dbReference>
<dbReference type="GO" id="GO:0005694">
    <property type="term" value="C:chromosome"/>
    <property type="evidence" value="ECO:0007669"/>
    <property type="project" value="TreeGrafter"/>
</dbReference>
<dbReference type="HOGENOM" id="CLU_023853_0_0_7"/>
<keyword evidence="2" id="KW-0159">Chromosome partition</keyword>
<dbReference type="InterPro" id="IPR001387">
    <property type="entry name" value="Cro/C1-type_HTH"/>
</dbReference>